<dbReference type="eggNOG" id="ENOG5032B77">
    <property type="taxonomic scope" value="Bacteria"/>
</dbReference>
<dbReference type="EMBL" id="CP001841">
    <property type="protein sequence ID" value="AEF82739.1"/>
    <property type="molecule type" value="Genomic_DNA"/>
</dbReference>
<gene>
    <name evidence="2" type="ordered locus">TREAZ_0261</name>
</gene>
<dbReference type="OrthoDB" id="9919788at2"/>
<name>F5YE66_LEAAZ</name>
<keyword evidence="3" id="KW-1185">Reference proteome</keyword>
<dbReference type="STRING" id="545695.TREAZ_0261"/>
<reference evidence="2 3" key="2">
    <citation type="journal article" date="2011" name="ISME J.">
        <title>RNA-seq reveals cooperative metabolic interactions between two termite-gut spirochete species in co-culture.</title>
        <authorList>
            <person name="Rosenthal A.Z."/>
            <person name="Matson E.G."/>
            <person name="Eldar A."/>
            <person name="Leadbetter J.R."/>
        </authorList>
    </citation>
    <scope>NUCLEOTIDE SEQUENCE [LARGE SCALE GENOMIC DNA]</scope>
    <source>
        <strain evidence="3">ATCC BAA-888 / DSM 13862 / ZAS-9</strain>
    </source>
</reference>
<organism evidence="2 3">
    <name type="scientific">Leadbettera azotonutricia (strain ATCC BAA-888 / DSM 13862 / ZAS-9)</name>
    <name type="common">Treponema azotonutricium</name>
    <dbReference type="NCBI Taxonomy" id="545695"/>
    <lineage>
        <taxon>Bacteria</taxon>
        <taxon>Pseudomonadati</taxon>
        <taxon>Spirochaetota</taxon>
        <taxon>Spirochaetia</taxon>
        <taxon>Spirochaetales</taxon>
        <taxon>Breznakiellaceae</taxon>
        <taxon>Leadbettera</taxon>
    </lineage>
</organism>
<evidence type="ECO:0000313" key="3">
    <source>
        <dbReference type="Proteomes" id="UP000009222"/>
    </source>
</evidence>
<evidence type="ECO:0000259" key="1">
    <source>
        <dbReference type="Pfam" id="PF18731"/>
    </source>
</evidence>
<dbReference type="InterPro" id="IPR041650">
    <property type="entry name" value="HEPN_Swt1"/>
</dbReference>
<proteinExistence type="predicted"/>
<evidence type="ECO:0000313" key="2">
    <source>
        <dbReference type="EMBL" id="AEF82739.1"/>
    </source>
</evidence>
<dbReference type="Proteomes" id="UP000009222">
    <property type="component" value="Chromosome"/>
</dbReference>
<dbReference type="HOGENOM" id="CLU_1093898_0_0_12"/>
<reference evidence="3" key="1">
    <citation type="submission" date="2009-12" db="EMBL/GenBank/DDBJ databases">
        <title>Complete sequence of Treponema azotonutricium strain ZAS-9.</title>
        <authorList>
            <person name="Tetu S.G."/>
            <person name="Matson E."/>
            <person name="Ren Q."/>
            <person name="Seshadri R."/>
            <person name="Elbourne L."/>
            <person name="Hassan K.A."/>
            <person name="Durkin A."/>
            <person name="Radune D."/>
            <person name="Mohamoud Y."/>
            <person name="Shay R."/>
            <person name="Jin S."/>
            <person name="Zhang X."/>
            <person name="Lucey K."/>
            <person name="Ballor N.R."/>
            <person name="Ottesen E."/>
            <person name="Rosenthal R."/>
            <person name="Allen A."/>
            <person name="Leadbetter J.R."/>
            <person name="Paulsen I.T."/>
        </authorList>
    </citation>
    <scope>NUCLEOTIDE SEQUENCE [LARGE SCALE GENOMIC DNA]</scope>
    <source>
        <strain evidence="3">ATCC BAA-888 / DSM 13862 / ZAS-9</strain>
    </source>
</reference>
<accession>F5YE66</accession>
<dbReference type="AlphaFoldDB" id="F5YE66"/>
<dbReference type="InParanoid" id="F5YE66"/>
<dbReference type="Pfam" id="PF18731">
    <property type="entry name" value="HEPN_Swt1"/>
    <property type="match status" value="1"/>
</dbReference>
<protein>
    <recommendedName>
        <fullName evidence="1">Swt1-like HEPN domain-containing protein</fullName>
    </recommendedName>
</protein>
<dbReference type="KEGG" id="taz:TREAZ_0261"/>
<sequence>MKKSEIVMYTKLYQYLLMLKDPLYVFISQILQHLSPDLWWEKYIVPYIEEKYNKDYKHLDFLDLINVLSHNWQPIKGFIKKNYSIPGCDRYVYVITDMHYIRNFVSHTRETNMSPYKYTKHLTTILDFAEFINAGEKIISALEKEVQKTNQDYTFTVFDTESNVNREELINFIEKKVLSKAIEQGEVLDPSIKESLIRTIIRIKNMKTTDEILSFFNGALKSARGQRVRDELHSHGLKSFEDIAEEITRKYSPK</sequence>
<dbReference type="RefSeq" id="WP_015711668.1">
    <property type="nucleotide sequence ID" value="NC_015577.1"/>
</dbReference>
<feature type="domain" description="Swt1-like HEPN" evidence="1">
    <location>
        <begin position="14"/>
        <end position="133"/>
    </location>
</feature>